<reference evidence="3 4" key="1">
    <citation type="submission" date="2019-04" db="EMBL/GenBank/DDBJ databases">
        <title>High contiguity whole genome sequence and gene annotation resource for two Venturia nashicola isolates.</title>
        <authorList>
            <person name="Prokchorchik M."/>
            <person name="Won K."/>
            <person name="Lee Y."/>
            <person name="Choi E.D."/>
            <person name="Segonzac C."/>
            <person name="Sohn K.H."/>
        </authorList>
    </citation>
    <scope>NUCLEOTIDE SEQUENCE [LARGE SCALE GENOMIC DNA]</scope>
    <source>
        <strain evidence="3 4">PRI2</strain>
    </source>
</reference>
<evidence type="ECO:0000256" key="2">
    <source>
        <dbReference type="SAM" id="MobiDB-lite"/>
    </source>
</evidence>
<evidence type="ECO:0000313" key="3">
    <source>
        <dbReference type="EMBL" id="TID18006.1"/>
    </source>
</evidence>
<name>A0A4Z1NPU1_9PEZI</name>
<accession>A0A4Z1NPU1</accession>
<gene>
    <name evidence="3" type="ORF">E6O75_ATG10651</name>
</gene>
<feature type="region of interest" description="Disordered" evidence="2">
    <location>
        <begin position="209"/>
        <end position="238"/>
    </location>
</feature>
<sequence>MCILQHTHYEGCGHTHIFSIKNTHNHACPCEQVLHVERQGNCWECAVKEPVVPVMSRAAFEGVLRDAGVTEEEMAAMRNRDRKEGEEGESEKVEGKEEEEVSDNSAQDGDSESRENSEDGHSPKEHGTQVIHYICGCSHTVYFNNDINYQQEIAEHAHAGVMCGRCLEHKELGRVAVVEIDAEELEKLREELALAKAFVEELKIEKLKLEGEPLKSKSQGKTPGSTDAKGKPPVKEGT</sequence>
<dbReference type="AlphaFoldDB" id="A0A4Z1NPU1"/>
<dbReference type="EMBL" id="SNSC02000015">
    <property type="protein sequence ID" value="TID18006.1"/>
    <property type="molecule type" value="Genomic_DNA"/>
</dbReference>
<proteinExistence type="predicted"/>
<feature type="compositionally biased region" description="Basic and acidic residues" evidence="2">
    <location>
        <begin position="78"/>
        <end position="95"/>
    </location>
</feature>
<evidence type="ECO:0000256" key="1">
    <source>
        <dbReference type="SAM" id="Coils"/>
    </source>
</evidence>
<feature type="compositionally biased region" description="Basic and acidic residues" evidence="2">
    <location>
        <begin position="228"/>
        <end position="238"/>
    </location>
</feature>
<keyword evidence="1" id="KW-0175">Coiled coil</keyword>
<dbReference type="Proteomes" id="UP000298493">
    <property type="component" value="Unassembled WGS sequence"/>
</dbReference>
<feature type="coiled-coil region" evidence="1">
    <location>
        <begin position="175"/>
        <end position="205"/>
    </location>
</feature>
<keyword evidence="4" id="KW-1185">Reference proteome</keyword>
<feature type="region of interest" description="Disordered" evidence="2">
    <location>
        <begin position="75"/>
        <end position="125"/>
    </location>
</feature>
<comment type="caution">
    <text evidence="3">The sequence shown here is derived from an EMBL/GenBank/DDBJ whole genome shotgun (WGS) entry which is preliminary data.</text>
</comment>
<evidence type="ECO:0000313" key="4">
    <source>
        <dbReference type="Proteomes" id="UP000298493"/>
    </source>
</evidence>
<protein>
    <submittedName>
        <fullName evidence="3">Uncharacterized protein</fullName>
    </submittedName>
</protein>
<feature type="compositionally biased region" description="Basic and acidic residues" evidence="2">
    <location>
        <begin position="111"/>
        <end position="125"/>
    </location>
</feature>
<organism evidence="3 4">
    <name type="scientific">Venturia nashicola</name>
    <dbReference type="NCBI Taxonomy" id="86259"/>
    <lineage>
        <taxon>Eukaryota</taxon>
        <taxon>Fungi</taxon>
        <taxon>Dikarya</taxon>
        <taxon>Ascomycota</taxon>
        <taxon>Pezizomycotina</taxon>
        <taxon>Dothideomycetes</taxon>
        <taxon>Pleosporomycetidae</taxon>
        <taxon>Venturiales</taxon>
        <taxon>Venturiaceae</taxon>
        <taxon>Venturia</taxon>
    </lineage>
</organism>